<proteinExistence type="predicted"/>
<evidence type="ECO:0000313" key="3">
    <source>
        <dbReference type="EMBL" id="MBM7082354.1"/>
    </source>
</evidence>
<reference evidence="3 4" key="1">
    <citation type="submission" date="2021-02" db="EMBL/GenBank/DDBJ databases">
        <authorList>
            <person name="Lee D.-H."/>
        </authorList>
    </citation>
    <scope>NUCLEOTIDE SEQUENCE [LARGE SCALE GENOMIC DNA]</scope>
    <source>
        <strain evidence="3 4">MMS20-R2-29</strain>
    </source>
</reference>
<protein>
    <submittedName>
        <fullName evidence="3">DUF3152 domain-containing protein</fullName>
    </submittedName>
</protein>
<comment type="caution">
    <text evidence="3">The sequence shown here is derived from an EMBL/GenBank/DDBJ whole genome shotgun (WGS) entry which is preliminary data.</text>
</comment>
<feature type="compositionally biased region" description="Low complexity" evidence="1">
    <location>
        <begin position="51"/>
        <end position="72"/>
    </location>
</feature>
<feature type="region of interest" description="Disordered" evidence="1">
    <location>
        <begin position="44"/>
        <end position="72"/>
    </location>
</feature>
<accession>A0ABS2J9A5</accession>
<feature type="domain" description="DUF3152" evidence="2">
    <location>
        <begin position="147"/>
        <end position="322"/>
    </location>
</feature>
<dbReference type="Gene3D" id="3.40.390.10">
    <property type="entry name" value="Collagenase (Catalytic Domain)"/>
    <property type="match status" value="1"/>
</dbReference>
<name>A0ABS2J9A5_9ACTN</name>
<dbReference type="Proteomes" id="UP000809587">
    <property type="component" value="Unassembled WGS sequence"/>
</dbReference>
<organism evidence="3 4">
    <name type="scientific">Micromonospora humidisoli</name>
    <dbReference type="NCBI Taxonomy" id="2807622"/>
    <lineage>
        <taxon>Bacteria</taxon>
        <taxon>Bacillati</taxon>
        <taxon>Actinomycetota</taxon>
        <taxon>Actinomycetes</taxon>
        <taxon>Micromonosporales</taxon>
        <taxon>Micromonosporaceae</taxon>
        <taxon>Micromonospora</taxon>
    </lineage>
</organism>
<gene>
    <name evidence="3" type="ORF">JQN84_07370</name>
</gene>
<evidence type="ECO:0000256" key="1">
    <source>
        <dbReference type="SAM" id="MobiDB-lite"/>
    </source>
</evidence>
<evidence type="ECO:0000313" key="4">
    <source>
        <dbReference type="Proteomes" id="UP000809587"/>
    </source>
</evidence>
<evidence type="ECO:0000259" key="2">
    <source>
        <dbReference type="Pfam" id="PF11350"/>
    </source>
</evidence>
<dbReference type="Pfam" id="PF11350">
    <property type="entry name" value="DUF3152"/>
    <property type="match status" value="1"/>
</dbReference>
<keyword evidence="4" id="KW-1185">Reference proteome</keyword>
<dbReference type="RefSeq" id="WP_204957651.1">
    <property type="nucleotide sequence ID" value="NZ_JAFEUO010000002.1"/>
</dbReference>
<sequence>MSALPSRDPRPILLPRPASGTARWRPTALVVLLLVVTSGGLAVATPPPAAGRPVAGPATTPGGPNGYAPGPAGLPGVPASGVTAGSPGATGAFGAGAASGAGGPFGRGGPVVGAGPVGAPGGVGSARPAPAGAVVPAGTVPPLALSGPVPATGRGTFRYDDRAGATLGRSGGLRRYRVAVEDGSGEDVRAFSDQVQAALAGPGSWVDGGRLRLRRVPGNASADFTVQLATRGTAGRLCRAGGVDIRVGGVPYTSCRAPGKVIINLDRWRTSVPHFVRAGVPLSVYRTYVVNHEVGHQLGHRHEGCPGAGRPAPVMQQQSLFLRGCTANPWPYLDGRRYAGPAL</sequence>
<dbReference type="SUPFAM" id="SSF55486">
    <property type="entry name" value="Metalloproteases ('zincins'), catalytic domain"/>
    <property type="match status" value="1"/>
</dbReference>
<dbReference type="EMBL" id="JAFEUO010000002">
    <property type="protein sequence ID" value="MBM7082354.1"/>
    <property type="molecule type" value="Genomic_DNA"/>
</dbReference>
<dbReference type="InterPro" id="IPR022603">
    <property type="entry name" value="DUF3152"/>
</dbReference>
<dbReference type="InterPro" id="IPR024079">
    <property type="entry name" value="MetalloPept_cat_dom_sf"/>
</dbReference>